<dbReference type="Proteomes" id="UP001236014">
    <property type="component" value="Chromosome"/>
</dbReference>
<dbReference type="RefSeq" id="WP_285972304.1">
    <property type="nucleotide sequence ID" value="NZ_CP127294.1"/>
</dbReference>
<name>A0A9Y2IM73_9PSEU</name>
<evidence type="ECO:0000313" key="2">
    <source>
        <dbReference type="Proteomes" id="UP001236014"/>
    </source>
</evidence>
<proteinExistence type="predicted"/>
<dbReference type="KEGG" id="acab:QRX50_13630"/>
<reference evidence="1 2" key="1">
    <citation type="submission" date="2023-06" db="EMBL/GenBank/DDBJ databases">
        <authorList>
            <person name="Oyuntsetseg B."/>
            <person name="Kim S.B."/>
        </authorList>
    </citation>
    <scope>NUCLEOTIDE SEQUENCE [LARGE SCALE GENOMIC DNA]</scope>
    <source>
        <strain evidence="1 2">2-15</strain>
    </source>
</reference>
<dbReference type="EMBL" id="CP127294">
    <property type="protein sequence ID" value="WIX81720.1"/>
    <property type="molecule type" value="Genomic_DNA"/>
</dbReference>
<protein>
    <submittedName>
        <fullName evidence="1">Uncharacterized protein</fullName>
    </submittedName>
</protein>
<dbReference type="AlphaFoldDB" id="A0A9Y2IM73"/>
<accession>A0A9Y2IM73</accession>
<gene>
    <name evidence="1" type="ORF">QRX50_13630</name>
</gene>
<organism evidence="1 2">
    <name type="scientific">Amycolatopsis carbonis</name>
    <dbReference type="NCBI Taxonomy" id="715471"/>
    <lineage>
        <taxon>Bacteria</taxon>
        <taxon>Bacillati</taxon>
        <taxon>Actinomycetota</taxon>
        <taxon>Actinomycetes</taxon>
        <taxon>Pseudonocardiales</taxon>
        <taxon>Pseudonocardiaceae</taxon>
        <taxon>Amycolatopsis</taxon>
    </lineage>
</organism>
<keyword evidence="2" id="KW-1185">Reference proteome</keyword>
<evidence type="ECO:0000313" key="1">
    <source>
        <dbReference type="EMBL" id="WIX81720.1"/>
    </source>
</evidence>
<sequence>MQIGFINRRAQQRYGTFVSTLDLVADVLSSVDRVIESYDEGAMSGSWTIATQDELKAHRKAAFDELDHLRTLGKKHEAELVSRNWRL</sequence>